<evidence type="ECO:0000313" key="1">
    <source>
        <dbReference type="EMBL" id="KAF8439926.1"/>
    </source>
</evidence>
<dbReference type="AlphaFoldDB" id="A0AAD4GEW1"/>
<keyword evidence="2" id="KW-1185">Reference proteome</keyword>
<proteinExistence type="predicted"/>
<accession>A0AAD4GEW1</accession>
<organism evidence="1 2">
    <name type="scientific">Boletus edulis BED1</name>
    <dbReference type="NCBI Taxonomy" id="1328754"/>
    <lineage>
        <taxon>Eukaryota</taxon>
        <taxon>Fungi</taxon>
        <taxon>Dikarya</taxon>
        <taxon>Basidiomycota</taxon>
        <taxon>Agaricomycotina</taxon>
        <taxon>Agaricomycetes</taxon>
        <taxon>Agaricomycetidae</taxon>
        <taxon>Boletales</taxon>
        <taxon>Boletineae</taxon>
        <taxon>Boletaceae</taxon>
        <taxon>Boletoideae</taxon>
        <taxon>Boletus</taxon>
    </lineage>
</organism>
<dbReference type="EMBL" id="WHUW01000013">
    <property type="protein sequence ID" value="KAF8439926.1"/>
    <property type="molecule type" value="Genomic_DNA"/>
</dbReference>
<dbReference type="CDD" id="cd23424">
    <property type="entry name" value="beta-trefoil_Ricin_BEL-like"/>
    <property type="match status" value="1"/>
</dbReference>
<dbReference type="Gene3D" id="2.80.10.50">
    <property type="match status" value="1"/>
</dbReference>
<reference evidence="1" key="2">
    <citation type="journal article" date="2020" name="Nat. Commun.">
        <title>Large-scale genome sequencing of mycorrhizal fungi provides insights into the early evolution of symbiotic traits.</title>
        <authorList>
            <person name="Miyauchi S."/>
            <person name="Kiss E."/>
            <person name="Kuo A."/>
            <person name="Drula E."/>
            <person name="Kohler A."/>
            <person name="Sanchez-Garcia M."/>
            <person name="Morin E."/>
            <person name="Andreopoulos B."/>
            <person name="Barry K.W."/>
            <person name="Bonito G."/>
            <person name="Buee M."/>
            <person name="Carver A."/>
            <person name="Chen C."/>
            <person name="Cichocki N."/>
            <person name="Clum A."/>
            <person name="Culley D."/>
            <person name="Crous P.W."/>
            <person name="Fauchery L."/>
            <person name="Girlanda M."/>
            <person name="Hayes R.D."/>
            <person name="Keri Z."/>
            <person name="LaButti K."/>
            <person name="Lipzen A."/>
            <person name="Lombard V."/>
            <person name="Magnuson J."/>
            <person name="Maillard F."/>
            <person name="Murat C."/>
            <person name="Nolan M."/>
            <person name="Ohm R.A."/>
            <person name="Pangilinan J."/>
            <person name="Pereira M.F."/>
            <person name="Perotto S."/>
            <person name="Peter M."/>
            <person name="Pfister S."/>
            <person name="Riley R."/>
            <person name="Sitrit Y."/>
            <person name="Stielow J.B."/>
            <person name="Szollosi G."/>
            <person name="Zifcakova L."/>
            <person name="Stursova M."/>
            <person name="Spatafora J.W."/>
            <person name="Tedersoo L."/>
            <person name="Vaario L.M."/>
            <person name="Yamada A."/>
            <person name="Yan M."/>
            <person name="Wang P."/>
            <person name="Xu J."/>
            <person name="Bruns T."/>
            <person name="Baldrian P."/>
            <person name="Vilgalys R."/>
            <person name="Dunand C."/>
            <person name="Henrissat B."/>
            <person name="Grigoriev I.V."/>
            <person name="Hibbett D."/>
            <person name="Nagy L.G."/>
            <person name="Martin F.M."/>
        </authorList>
    </citation>
    <scope>NUCLEOTIDE SEQUENCE</scope>
    <source>
        <strain evidence="1">BED1</strain>
    </source>
</reference>
<reference evidence="1" key="1">
    <citation type="submission" date="2019-10" db="EMBL/GenBank/DDBJ databases">
        <authorList>
            <consortium name="DOE Joint Genome Institute"/>
            <person name="Kuo A."/>
            <person name="Miyauchi S."/>
            <person name="Kiss E."/>
            <person name="Drula E."/>
            <person name="Kohler A."/>
            <person name="Sanchez-Garcia M."/>
            <person name="Andreopoulos B."/>
            <person name="Barry K.W."/>
            <person name="Bonito G."/>
            <person name="Buee M."/>
            <person name="Carver A."/>
            <person name="Chen C."/>
            <person name="Cichocki N."/>
            <person name="Clum A."/>
            <person name="Culley D."/>
            <person name="Crous P.W."/>
            <person name="Fauchery L."/>
            <person name="Girlanda M."/>
            <person name="Hayes R."/>
            <person name="Keri Z."/>
            <person name="LaButti K."/>
            <person name="Lipzen A."/>
            <person name="Lombard V."/>
            <person name="Magnuson J."/>
            <person name="Maillard F."/>
            <person name="Morin E."/>
            <person name="Murat C."/>
            <person name="Nolan M."/>
            <person name="Ohm R."/>
            <person name="Pangilinan J."/>
            <person name="Pereira M."/>
            <person name="Perotto S."/>
            <person name="Peter M."/>
            <person name="Riley R."/>
            <person name="Sitrit Y."/>
            <person name="Stielow B."/>
            <person name="Szollosi G."/>
            <person name="Zifcakova L."/>
            <person name="Stursova M."/>
            <person name="Spatafora J.W."/>
            <person name="Tedersoo L."/>
            <person name="Vaario L.-M."/>
            <person name="Yamada A."/>
            <person name="Yan M."/>
            <person name="Wang P."/>
            <person name="Xu J."/>
            <person name="Bruns T."/>
            <person name="Baldrian P."/>
            <person name="Vilgalys R."/>
            <person name="Henrissat B."/>
            <person name="Grigoriev I.V."/>
            <person name="Hibbett D."/>
            <person name="Nagy L.G."/>
            <person name="Martin F.M."/>
        </authorList>
    </citation>
    <scope>NUCLEOTIDE SEQUENCE</scope>
    <source>
        <strain evidence="1">BED1</strain>
    </source>
</reference>
<name>A0AAD4GEW1_BOLED</name>
<comment type="caution">
    <text evidence="1">The sequence shown here is derived from an EMBL/GenBank/DDBJ whole genome shotgun (WGS) entry which is preliminary data.</text>
</comment>
<dbReference type="Proteomes" id="UP001194468">
    <property type="component" value="Unassembled WGS sequence"/>
</dbReference>
<gene>
    <name evidence="1" type="ORF">L210DRAFT_981598</name>
</gene>
<sequence length="153" mass="17440">MDDSSESFPNIPAEGVRFRLKARDSKHFMYSRLAPEPTVGHSLIGGERNDQIFTLIHGRHDRKGLYAIKSWACGNVVFSRFTFSPAVGNIGGDGDYPDNWFEFLQDDLDKESFRIYCPTSDSVLFSRIAQEPTFSNFLGGKYSDQLWRFVLVD</sequence>
<evidence type="ECO:0000313" key="2">
    <source>
        <dbReference type="Proteomes" id="UP001194468"/>
    </source>
</evidence>
<protein>
    <submittedName>
        <fullName evidence="1">Uncharacterized protein</fullName>
    </submittedName>
</protein>